<name>A0A371ISV1_9FIRM</name>
<proteinExistence type="predicted"/>
<dbReference type="EMBL" id="NOJZ02000011">
    <property type="protein sequence ID" value="RDY23535.1"/>
    <property type="molecule type" value="Genomic_DNA"/>
</dbReference>
<protein>
    <submittedName>
        <fullName evidence="3">Uncharacterized protein</fullName>
    </submittedName>
</protein>
<feature type="compositionally biased region" description="Low complexity" evidence="1">
    <location>
        <begin position="45"/>
        <end position="75"/>
    </location>
</feature>
<organism evidence="3 4">
    <name type="scientific">Romboutsia maritimum</name>
    <dbReference type="NCBI Taxonomy" id="2020948"/>
    <lineage>
        <taxon>Bacteria</taxon>
        <taxon>Bacillati</taxon>
        <taxon>Bacillota</taxon>
        <taxon>Clostridia</taxon>
        <taxon>Peptostreptococcales</taxon>
        <taxon>Peptostreptococcaceae</taxon>
        <taxon>Romboutsia</taxon>
    </lineage>
</organism>
<keyword evidence="4" id="KW-1185">Reference proteome</keyword>
<dbReference type="OrthoDB" id="9993362at2"/>
<reference evidence="3 4" key="1">
    <citation type="journal article" date="2017" name="Genome Announc.">
        <title>Draft Genome Sequence of Romboutsia maritimum sp. nov. Strain CCRI-22766(T), Isolated from Coastal Estuarine Mud.</title>
        <authorList>
            <person name="Maheux A.F."/>
            <person name="Boudreau D.K."/>
            <person name="Berube E."/>
            <person name="Boissinot M."/>
            <person name="Raymond F."/>
            <person name="Brodeur S."/>
            <person name="Corbeil J."/>
            <person name="Brightwell G."/>
            <person name="Broda D."/>
            <person name="Omar R.F."/>
            <person name="Bergeron M.G."/>
        </authorList>
    </citation>
    <scope>NUCLEOTIDE SEQUENCE [LARGE SCALE GENOMIC DNA]</scope>
    <source>
        <strain evidence="3 4">CCRI-22766</strain>
    </source>
</reference>
<feature type="region of interest" description="Disordered" evidence="1">
    <location>
        <begin position="45"/>
        <end position="133"/>
    </location>
</feature>
<evidence type="ECO:0000313" key="4">
    <source>
        <dbReference type="Proteomes" id="UP000243494"/>
    </source>
</evidence>
<evidence type="ECO:0000256" key="1">
    <source>
        <dbReference type="SAM" id="MobiDB-lite"/>
    </source>
</evidence>
<evidence type="ECO:0000313" key="3">
    <source>
        <dbReference type="EMBL" id="RDY23535.1"/>
    </source>
</evidence>
<sequence>MKNNKKKILCFLTTFLLLFTYISFLVPSSDVYAQNNNQYIVAKSYSSSKPSSGSFKSGGSSSKSYSTKPKTSIIKPDSGGFSTKPNATTTKPNTNSSIKPDSGSFTKKPNNSSSENNSNNNNDTSKKNSGSGYGGGNYRPIFGNRGFYGFSNPFYGMMHGFRMSSWITKLVTIIMVIVIAYIVIDFIRSRRK</sequence>
<feature type="compositionally biased region" description="Low complexity" evidence="1">
    <location>
        <begin position="82"/>
        <end position="97"/>
    </location>
</feature>
<evidence type="ECO:0000256" key="2">
    <source>
        <dbReference type="SAM" id="Phobius"/>
    </source>
</evidence>
<keyword evidence="2" id="KW-1133">Transmembrane helix</keyword>
<keyword evidence="2" id="KW-0812">Transmembrane</keyword>
<feature type="compositionally biased region" description="Low complexity" evidence="1">
    <location>
        <begin position="107"/>
        <end position="130"/>
    </location>
</feature>
<keyword evidence="2" id="KW-0472">Membrane</keyword>
<dbReference type="AlphaFoldDB" id="A0A371ISV1"/>
<accession>A0A371ISV1</accession>
<dbReference type="RefSeq" id="WP_095406468.1">
    <property type="nucleotide sequence ID" value="NZ_NOJZ02000011.1"/>
</dbReference>
<dbReference type="Proteomes" id="UP000243494">
    <property type="component" value="Unassembled WGS sequence"/>
</dbReference>
<comment type="caution">
    <text evidence="3">The sequence shown here is derived from an EMBL/GenBank/DDBJ whole genome shotgun (WGS) entry which is preliminary data.</text>
</comment>
<feature type="transmembrane region" description="Helical" evidence="2">
    <location>
        <begin position="166"/>
        <end position="187"/>
    </location>
</feature>
<gene>
    <name evidence="3" type="ORF">CHF27_007890</name>
</gene>